<dbReference type="EMBL" id="CP047045">
    <property type="protein sequence ID" value="QGZ94039.1"/>
    <property type="molecule type" value="Genomic_DNA"/>
</dbReference>
<dbReference type="Pfam" id="PF00072">
    <property type="entry name" value="Response_reg"/>
    <property type="match status" value="1"/>
</dbReference>
<sequence length="122" mass="12770">MPSGKPLALIIEDDPGSAEALSLILRDWGADVVHGASDDTVSDALRGRHTELRWIITDFHLGAGPDGVTLVQGLAEAAPQARVLVLSGSFHGRATAAAARAGLEVMQKPARAEAIVAWLERA</sequence>
<evidence type="ECO:0000259" key="2">
    <source>
        <dbReference type="PROSITE" id="PS50110"/>
    </source>
</evidence>
<reference evidence="4" key="1">
    <citation type="submission" date="2019-12" db="EMBL/GenBank/DDBJ databases">
        <title>Complete genome of Terracaulis silvestris 0127_4.</title>
        <authorList>
            <person name="Vieira S."/>
            <person name="Riedel T."/>
            <person name="Sproer C."/>
            <person name="Pascual J."/>
            <person name="Boedeker C."/>
            <person name="Overmann J."/>
        </authorList>
    </citation>
    <scope>NUCLEOTIDE SEQUENCE [LARGE SCALE GENOMIC DNA]</scope>
    <source>
        <strain evidence="4">0127_4</strain>
    </source>
</reference>
<evidence type="ECO:0000313" key="3">
    <source>
        <dbReference type="EMBL" id="QGZ94039.1"/>
    </source>
</evidence>
<evidence type="ECO:0000313" key="4">
    <source>
        <dbReference type="Proteomes" id="UP000431269"/>
    </source>
</evidence>
<organism evidence="3 4">
    <name type="scientific">Terricaulis silvestris</name>
    <dbReference type="NCBI Taxonomy" id="2686094"/>
    <lineage>
        <taxon>Bacteria</taxon>
        <taxon>Pseudomonadati</taxon>
        <taxon>Pseudomonadota</taxon>
        <taxon>Alphaproteobacteria</taxon>
        <taxon>Caulobacterales</taxon>
        <taxon>Caulobacteraceae</taxon>
        <taxon>Terricaulis</taxon>
    </lineage>
</organism>
<protein>
    <submittedName>
        <fullName evidence="3">Response regulator consisting of a CheY-like receiver domain and a Fis-type HTH domain protein</fullName>
    </submittedName>
</protein>
<dbReference type="RefSeq" id="WP_158765007.1">
    <property type="nucleotide sequence ID" value="NZ_CP047045.1"/>
</dbReference>
<evidence type="ECO:0000256" key="1">
    <source>
        <dbReference type="PROSITE-ProRule" id="PRU00169"/>
    </source>
</evidence>
<keyword evidence="1" id="KW-0597">Phosphoprotein</keyword>
<feature type="domain" description="Response regulatory" evidence="2">
    <location>
        <begin position="7"/>
        <end position="122"/>
    </location>
</feature>
<dbReference type="AlphaFoldDB" id="A0A6I6MHV4"/>
<dbReference type="InterPro" id="IPR001789">
    <property type="entry name" value="Sig_transdc_resp-reg_receiver"/>
</dbReference>
<name>A0A6I6MHV4_9CAUL</name>
<dbReference type="PROSITE" id="PS50110">
    <property type="entry name" value="RESPONSE_REGULATORY"/>
    <property type="match status" value="1"/>
</dbReference>
<dbReference type="SUPFAM" id="SSF52172">
    <property type="entry name" value="CheY-like"/>
    <property type="match status" value="1"/>
</dbReference>
<feature type="modified residue" description="4-aspartylphosphate" evidence="1">
    <location>
        <position position="58"/>
    </location>
</feature>
<dbReference type="Gene3D" id="3.40.50.2300">
    <property type="match status" value="1"/>
</dbReference>
<dbReference type="KEGG" id="tsv:DSM104635_00855"/>
<accession>A0A6I6MHV4</accession>
<keyword evidence="4" id="KW-1185">Reference proteome</keyword>
<dbReference type="CDD" id="cd00156">
    <property type="entry name" value="REC"/>
    <property type="match status" value="1"/>
</dbReference>
<proteinExistence type="predicted"/>
<dbReference type="Proteomes" id="UP000431269">
    <property type="component" value="Chromosome"/>
</dbReference>
<gene>
    <name evidence="3" type="ORF">DSM104635_00855</name>
</gene>
<dbReference type="GO" id="GO:0000160">
    <property type="term" value="P:phosphorelay signal transduction system"/>
    <property type="evidence" value="ECO:0007669"/>
    <property type="project" value="InterPro"/>
</dbReference>
<dbReference type="InterPro" id="IPR011006">
    <property type="entry name" value="CheY-like_superfamily"/>
</dbReference>